<proteinExistence type="inferred from homology"/>
<keyword evidence="2" id="KW-0812">Transmembrane</keyword>
<keyword evidence="2" id="KW-0472">Membrane</keyword>
<keyword evidence="2" id="KW-1133">Transmembrane helix</keyword>
<dbReference type="GO" id="GO:0004222">
    <property type="term" value="F:metalloendopeptidase activity"/>
    <property type="evidence" value="ECO:0007669"/>
    <property type="project" value="InterPro"/>
</dbReference>
<dbReference type="AlphaFoldDB" id="A0A9J6GU08"/>
<dbReference type="Gene3D" id="1.10.1380.10">
    <property type="entry name" value="Neutral endopeptidase , domain2"/>
    <property type="match status" value="1"/>
</dbReference>
<dbReference type="GO" id="GO:0016485">
    <property type="term" value="P:protein processing"/>
    <property type="evidence" value="ECO:0007669"/>
    <property type="project" value="TreeGrafter"/>
</dbReference>
<dbReference type="EMBL" id="JABSTR010000011">
    <property type="protein sequence ID" value="KAH9381934.1"/>
    <property type="molecule type" value="Genomic_DNA"/>
</dbReference>
<dbReference type="GO" id="GO:0005886">
    <property type="term" value="C:plasma membrane"/>
    <property type="evidence" value="ECO:0007669"/>
    <property type="project" value="TreeGrafter"/>
</dbReference>
<dbReference type="InterPro" id="IPR042089">
    <property type="entry name" value="Peptidase_M13_dom_2"/>
</dbReference>
<accession>A0A9J6GU08</accession>
<dbReference type="SUPFAM" id="SSF55486">
    <property type="entry name" value="Metalloproteases ('zincins'), catalytic domain"/>
    <property type="match status" value="1"/>
</dbReference>
<organism evidence="4 5">
    <name type="scientific">Haemaphysalis longicornis</name>
    <name type="common">Bush tick</name>
    <dbReference type="NCBI Taxonomy" id="44386"/>
    <lineage>
        <taxon>Eukaryota</taxon>
        <taxon>Metazoa</taxon>
        <taxon>Ecdysozoa</taxon>
        <taxon>Arthropoda</taxon>
        <taxon>Chelicerata</taxon>
        <taxon>Arachnida</taxon>
        <taxon>Acari</taxon>
        <taxon>Parasitiformes</taxon>
        <taxon>Ixodida</taxon>
        <taxon>Ixodoidea</taxon>
        <taxon>Ixodidae</taxon>
        <taxon>Haemaphysalinae</taxon>
        <taxon>Haemaphysalis</taxon>
    </lineage>
</organism>
<feature type="domain" description="Peptidase M13 N-terminal" evidence="3">
    <location>
        <begin position="104"/>
        <end position="452"/>
    </location>
</feature>
<dbReference type="OrthoDB" id="6490513at2759"/>
<gene>
    <name evidence="4" type="ORF">HPB48_009291</name>
</gene>
<evidence type="ECO:0000256" key="2">
    <source>
        <dbReference type="SAM" id="Phobius"/>
    </source>
</evidence>
<dbReference type="OMA" id="FCETQVE"/>
<evidence type="ECO:0000313" key="5">
    <source>
        <dbReference type="Proteomes" id="UP000821853"/>
    </source>
</evidence>
<dbReference type="InterPro" id="IPR000718">
    <property type="entry name" value="Peptidase_M13"/>
</dbReference>
<dbReference type="Proteomes" id="UP000821853">
    <property type="component" value="Chromosome 9"/>
</dbReference>
<feature type="transmembrane region" description="Helical" evidence="2">
    <location>
        <begin position="41"/>
        <end position="65"/>
    </location>
</feature>
<comment type="caution">
    <text evidence="4">The sequence shown here is derived from an EMBL/GenBank/DDBJ whole genome shotgun (WGS) entry which is preliminary data.</text>
</comment>
<evidence type="ECO:0000259" key="3">
    <source>
        <dbReference type="Pfam" id="PF05649"/>
    </source>
</evidence>
<reference evidence="4 5" key="1">
    <citation type="journal article" date="2020" name="Cell">
        <title>Large-Scale Comparative Analyses of Tick Genomes Elucidate Their Genetic Diversity and Vector Capacities.</title>
        <authorList>
            <consortium name="Tick Genome and Microbiome Consortium (TIGMIC)"/>
            <person name="Jia N."/>
            <person name="Wang J."/>
            <person name="Shi W."/>
            <person name="Du L."/>
            <person name="Sun Y."/>
            <person name="Zhan W."/>
            <person name="Jiang J.F."/>
            <person name="Wang Q."/>
            <person name="Zhang B."/>
            <person name="Ji P."/>
            <person name="Bell-Sakyi L."/>
            <person name="Cui X.M."/>
            <person name="Yuan T.T."/>
            <person name="Jiang B.G."/>
            <person name="Yang W.F."/>
            <person name="Lam T.T."/>
            <person name="Chang Q.C."/>
            <person name="Ding S.J."/>
            <person name="Wang X.J."/>
            <person name="Zhu J.G."/>
            <person name="Ruan X.D."/>
            <person name="Zhao L."/>
            <person name="Wei J.T."/>
            <person name="Ye R.Z."/>
            <person name="Que T.C."/>
            <person name="Du C.H."/>
            <person name="Zhou Y.H."/>
            <person name="Cheng J.X."/>
            <person name="Dai P.F."/>
            <person name="Guo W.B."/>
            <person name="Han X.H."/>
            <person name="Huang E.J."/>
            <person name="Li L.F."/>
            <person name="Wei W."/>
            <person name="Gao Y.C."/>
            <person name="Liu J.Z."/>
            <person name="Shao H.Z."/>
            <person name="Wang X."/>
            <person name="Wang C.C."/>
            <person name="Yang T.C."/>
            <person name="Huo Q.B."/>
            <person name="Li W."/>
            <person name="Chen H.Y."/>
            <person name="Chen S.E."/>
            <person name="Zhou L.G."/>
            <person name="Ni X.B."/>
            <person name="Tian J.H."/>
            <person name="Sheng Y."/>
            <person name="Liu T."/>
            <person name="Pan Y.S."/>
            <person name="Xia L.Y."/>
            <person name="Li J."/>
            <person name="Zhao F."/>
            <person name="Cao W.C."/>
        </authorList>
    </citation>
    <scope>NUCLEOTIDE SEQUENCE [LARGE SCALE GENOMIC DNA]</scope>
    <source>
        <strain evidence="4">HaeL-2018</strain>
    </source>
</reference>
<dbReference type="VEuPathDB" id="VectorBase:HLOH_051636"/>
<dbReference type="PANTHER" id="PTHR11733:SF241">
    <property type="entry name" value="GH26575P-RELATED"/>
    <property type="match status" value="1"/>
</dbReference>
<evidence type="ECO:0000313" key="4">
    <source>
        <dbReference type="EMBL" id="KAH9381934.1"/>
    </source>
</evidence>
<dbReference type="Gene3D" id="3.40.390.10">
    <property type="entry name" value="Collagenase (Catalytic Domain)"/>
    <property type="match status" value="1"/>
</dbReference>
<dbReference type="PANTHER" id="PTHR11733">
    <property type="entry name" value="ZINC METALLOPROTEASE FAMILY M13 NEPRILYSIN-RELATED"/>
    <property type="match status" value="1"/>
</dbReference>
<comment type="similarity">
    <text evidence="1">Belongs to the peptidase M13 family.</text>
</comment>
<name>A0A9J6GU08_HAELO</name>
<sequence>MNITRSYIKDSCLYLQFLSTSSQGSRQGSREEAPAPRRFRCAAWVILAATSVIVLAVVLFAFYIMEISGAHRPNQMTDTSCSNDDDCAEYEQLLQKTLNLSANPCHDFKAFVTSSWLPPAGQTDNQAWKVDWDPAYQFIKTFSKEIRDSGSSTPAYPLMRVAQSYFTNCKDDTTPNGHDTRMLFKQLLRNLSIPWPERPPIGVDPLDAFLNLCIKFQVALWFDVKMIAGNSVRGRKAVSIRPSAQAKFLTNKYKDMRSDAKVQQHLNGLLAYFSYEGDGHKSEERVDTYKVFNITKYFASRLAAVTEEKASVVVRLEDFSRQMDVSPGRIIGLLNKYFHPKDPFVGEDFAVIRGKGMVVAVGNLLHDHDPTLVLSHLGWWMIEVYAPILDRELFVQKYGNRNLGNKIGPLFCTTQVESAFKIMLLANHVRLNFPPSIQADVDQLLNNVRKAATALYYESDLPVSKKLQITENIRGLKINLWPDQRYQSEEEIRRIYAHVNGHQVTTLGFWITTRIATAEHIGTDAYFEEKRLPRSFADAPFSYDDVLNTVTMSMLAAHAPFYYRDHNLPGAKYGGLGVEFAKELILAVCSEPVFIDSQADFHRVFGTTANESSPEIVSDAHASISAWKVAFRAFKGQKASSMKVRGFTSDALFFISACHTQSRLSPGFDCNKELQGEAAFVGAFKCVKGSPMNP</sequence>
<dbReference type="PROSITE" id="PS51885">
    <property type="entry name" value="NEPRILYSIN"/>
    <property type="match status" value="1"/>
</dbReference>
<keyword evidence="5" id="KW-1185">Reference proteome</keyword>
<dbReference type="InterPro" id="IPR008753">
    <property type="entry name" value="Peptidase_M13_N"/>
</dbReference>
<dbReference type="Pfam" id="PF05649">
    <property type="entry name" value="Peptidase_M13_N"/>
    <property type="match status" value="1"/>
</dbReference>
<evidence type="ECO:0000256" key="1">
    <source>
        <dbReference type="ARBA" id="ARBA00007357"/>
    </source>
</evidence>
<dbReference type="InterPro" id="IPR024079">
    <property type="entry name" value="MetalloPept_cat_dom_sf"/>
</dbReference>
<protein>
    <recommendedName>
        <fullName evidence="3">Peptidase M13 N-terminal domain-containing protein</fullName>
    </recommendedName>
</protein>